<evidence type="ECO:0000256" key="2">
    <source>
        <dbReference type="ARBA" id="ARBA00022692"/>
    </source>
</evidence>
<sequence>MNANPLAGAGSIFRREMLLFRLKLARPSFVLSTMITPLMYMVVFGLGLGRQVRVDGGDYLSFLVPGLMGMAAMHNSFNWVASGLNIARFYHRTWQLVMLAPVSPVAVVAGNVGAGMARGLIATLLVGVAGLAAGWRPEPSVALPLALLLETALFAAIGMVIGLKTRGMEEHTTYTNFVITPMGFFCGTFFPLSNLPGWLSGPLHLLPLTHANIALRQPGLTAEALWALAALTAFAVALLAAAVWVVARYRE</sequence>
<comment type="caution">
    <text evidence="7">The sequence shown here is derived from an EMBL/GenBank/DDBJ whole genome shotgun (WGS) entry which is preliminary data.</text>
</comment>
<evidence type="ECO:0000256" key="1">
    <source>
        <dbReference type="ARBA" id="ARBA00004141"/>
    </source>
</evidence>
<feature type="transmembrane region" description="Helical" evidence="5">
    <location>
        <begin position="93"/>
        <end position="112"/>
    </location>
</feature>
<organism evidence="7 8">
    <name type="scientific">Magnetospirillum aberrantis SpK</name>
    <dbReference type="NCBI Taxonomy" id="908842"/>
    <lineage>
        <taxon>Bacteria</taxon>
        <taxon>Pseudomonadati</taxon>
        <taxon>Pseudomonadota</taxon>
        <taxon>Alphaproteobacteria</taxon>
        <taxon>Rhodospirillales</taxon>
        <taxon>Rhodospirillaceae</taxon>
        <taxon>Magnetospirillum</taxon>
    </lineage>
</organism>
<proteinExistence type="inferred from homology"/>
<accession>A0A7C9UXD7</accession>
<evidence type="ECO:0000256" key="4">
    <source>
        <dbReference type="ARBA" id="ARBA00023136"/>
    </source>
</evidence>
<name>A0A7C9UXD7_9PROT</name>
<feature type="domain" description="ABC transmembrane type-2" evidence="6">
    <location>
        <begin position="28"/>
        <end position="249"/>
    </location>
</feature>
<dbReference type="PRINTS" id="PR00164">
    <property type="entry name" value="ABC2TRNSPORT"/>
</dbReference>
<keyword evidence="4 5" id="KW-0472">Membrane</keyword>
<dbReference type="PANTHER" id="PTHR43332">
    <property type="entry name" value="INNER MEMBRANE TRANSPORT PERMEASE YADH-RELATED"/>
    <property type="match status" value="1"/>
</dbReference>
<dbReference type="RefSeq" id="WP_163674113.1">
    <property type="nucleotide sequence ID" value="NZ_JAAIYP010000007.1"/>
</dbReference>
<feature type="transmembrane region" description="Helical" evidence="5">
    <location>
        <begin position="29"/>
        <end position="48"/>
    </location>
</feature>
<feature type="transmembrane region" description="Helical" evidence="5">
    <location>
        <begin position="141"/>
        <end position="162"/>
    </location>
</feature>
<protein>
    <recommendedName>
        <fullName evidence="5">Transport permease protein</fullName>
    </recommendedName>
</protein>
<comment type="subcellular location">
    <subcellularLocation>
        <location evidence="5">Cell inner membrane</location>
        <topology evidence="5">Multi-pass membrane protein</topology>
    </subcellularLocation>
    <subcellularLocation>
        <location evidence="1">Membrane</location>
        <topology evidence="1">Multi-pass membrane protein</topology>
    </subcellularLocation>
</comment>
<dbReference type="InterPro" id="IPR000412">
    <property type="entry name" value="ABC_2_transport"/>
</dbReference>
<dbReference type="AlphaFoldDB" id="A0A7C9UXD7"/>
<reference evidence="7 8" key="1">
    <citation type="submission" date="2020-02" db="EMBL/GenBank/DDBJ databases">
        <authorList>
            <person name="Dziuba M."/>
            <person name="Kuznetsov B."/>
            <person name="Mardanov A."/>
            <person name="Ravin N."/>
            <person name="Grouzdev D."/>
        </authorList>
    </citation>
    <scope>NUCLEOTIDE SEQUENCE [LARGE SCALE GENOMIC DNA]</scope>
    <source>
        <strain evidence="7 8">SpK</strain>
    </source>
</reference>
<evidence type="ECO:0000256" key="5">
    <source>
        <dbReference type="RuleBase" id="RU361157"/>
    </source>
</evidence>
<dbReference type="GO" id="GO:0043190">
    <property type="term" value="C:ATP-binding cassette (ABC) transporter complex"/>
    <property type="evidence" value="ECO:0007669"/>
    <property type="project" value="InterPro"/>
</dbReference>
<evidence type="ECO:0000313" key="8">
    <source>
        <dbReference type="Proteomes" id="UP000480684"/>
    </source>
</evidence>
<comment type="similarity">
    <text evidence="5">Belongs to the ABC-2 integral membrane protein family.</text>
</comment>
<evidence type="ECO:0000256" key="3">
    <source>
        <dbReference type="ARBA" id="ARBA00022989"/>
    </source>
</evidence>
<evidence type="ECO:0000259" key="6">
    <source>
        <dbReference type="PROSITE" id="PS51012"/>
    </source>
</evidence>
<feature type="transmembrane region" description="Helical" evidence="5">
    <location>
        <begin position="174"/>
        <end position="192"/>
    </location>
</feature>
<dbReference type="EMBL" id="JAAIYP010000007">
    <property type="protein sequence ID" value="NFV78814.1"/>
    <property type="molecule type" value="Genomic_DNA"/>
</dbReference>
<dbReference type="PIRSF" id="PIRSF006648">
    <property type="entry name" value="DrrB"/>
    <property type="match status" value="1"/>
</dbReference>
<keyword evidence="3 5" id="KW-1133">Transmembrane helix</keyword>
<dbReference type="GO" id="GO:0140359">
    <property type="term" value="F:ABC-type transporter activity"/>
    <property type="evidence" value="ECO:0007669"/>
    <property type="project" value="InterPro"/>
</dbReference>
<dbReference type="InterPro" id="IPR013525">
    <property type="entry name" value="ABC2_TM"/>
</dbReference>
<dbReference type="PROSITE" id="PS51012">
    <property type="entry name" value="ABC_TM2"/>
    <property type="match status" value="1"/>
</dbReference>
<keyword evidence="2 5" id="KW-0812">Transmembrane</keyword>
<dbReference type="Pfam" id="PF01061">
    <property type="entry name" value="ABC2_membrane"/>
    <property type="match status" value="1"/>
</dbReference>
<dbReference type="PANTHER" id="PTHR43332:SF2">
    <property type="entry name" value="INNER MEMBRANE TRANSPORT PERMEASE YADH"/>
    <property type="match status" value="1"/>
</dbReference>
<gene>
    <name evidence="7" type="ORF">G4223_01610</name>
</gene>
<feature type="transmembrane region" description="Helical" evidence="5">
    <location>
        <begin position="60"/>
        <end position="81"/>
    </location>
</feature>
<keyword evidence="8" id="KW-1185">Reference proteome</keyword>
<dbReference type="Proteomes" id="UP000480684">
    <property type="component" value="Unassembled WGS sequence"/>
</dbReference>
<feature type="transmembrane region" description="Helical" evidence="5">
    <location>
        <begin position="224"/>
        <end position="247"/>
    </location>
</feature>
<dbReference type="InterPro" id="IPR047817">
    <property type="entry name" value="ABC2_TM_bact-type"/>
</dbReference>
<evidence type="ECO:0000313" key="7">
    <source>
        <dbReference type="EMBL" id="NFV78814.1"/>
    </source>
</evidence>
<dbReference type="InterPro" id="IPR052522">
    <property type="entry name" value="ABC-2_transport_permease"/>
</dbReference>
<keyword evidence="5" id="KW-0813">Transport</keyword>
<keyword evidence="5" id="KW-1003">Cell membrane</keyword>